<sequence>MNTKILMTVSSIIMLVIGILCSFLPNEILKFIGVDGTGILPLVIQILGAIYFGFGFLNWTAKANIIGGIYSKPVAIGNLIHYVVSSLAMIKFFMAHTDMKLLLIPIAIYCVFSILFGKVVFGSPI</sequence>
<keyword evidence="1" id="KW-0472">Membrane</keyword>
<reference evidence="2 3" key="1">
    <citation type="submission" date="2019-02" db="EMBL/GenBank/DDBJ databases">
        <title>Pedobacter sp. RP-1-13 sp. nov., isolated from Arctic soil.</title>
        <authorList>
            <person name="Dahal R.H."/>
        </authorList>
    </citation>
    <scope>NUCLEOTIDE SEQUENCE [LARGE SCALE GENOMIC DNA]</scope>
    <source>
        <strain evidence="2 3">RP-1-13</strain>
    </source>
</reference>
<feature type="transmembrane region" description="Helical" evidence="1">
    <location>
        <begin position="101"/>
        <end position="121"/>
    </location>
</feature>
<dbReference type="Proteomes" id="UP000292884">
    <property type="component" value="Unassembled WGS sequence"/>
</dbReference>
<organism evidence="2 3">
    <name type="scientific">Pedobacter frigiditerrae</name>
    <dbReference type="NCBI Taxonomy" id="2530452"/>
    <lineage>
        <taxon>Bacteria</taxon>
        <taxon>Pseudomonadati</taxon>
        <taxon>Bacteroidota</taxon>
        <taxon>Sphingobacteriia</taxon>
        <taxon>Sphingobacteriales</taxon>
        <taxon>Sphingobacteriaceae</taxon>
        <taxon>Pedobacter</taxon>
    </lineage>
</organism>
<keyword evidence="1" id="KW-0812">Transmembrane</keyword>
<protein>
    <submittedName>
        <fullName evidence="2">Uncharacterized protein</fullName>
    </submittedName>
</protein>
<feature type="transmembrane region" description="Helical" evidence="1">
    <location>
        <begin position="74"/>
        <end position="94"/>
    </location>
</feature>
<proteinExistence type="predicted"/>
<gene>
    <name evidence="2" type="ORF">EZ428_05580</name>
</gene>
<dbReference type="RefSeq" id="WP_131552109.1">
    <property type="nucleotide sequence ID" value="NZ_SJSK01000001.1"/>
</dbReference>
<accession>A0A4R0N321</accession>
<keyword evidence="3" id="KW-1185">Reference proteome</keyword>
<dbReference type="EMBL" id="SJSK01000001">
    <property type="protein sequence ID" value="TCC94248.1"/>
    <property type="molecule type" value="Genomic_DNA"/>
</dbReference>
<feature type="transmembrane region" description="Helical" evidence="1">
    <location>
        <begin position="31"/>
        <end position="54"/>
    </location>
</feature>
<evidence type="ECO:0000256" key="1">
    <source>
        <dbReference type="SAM" id="Phobius"/>
    </source>
</evidence>
<evidence type="ECO:0000313" key="3">
    <source>
        <dbReference type="Proteomes" id="UP000292884"/>
    </source>
</evidence>
<evidence type="ECO:0000313" key="2">
    <source>
        <dbReference type="EMBL" id="TCC94248.1"/>
    </source>
</evidence>
<comment type="caution">
    <text evidence="2">The sequence shown here is derived from an EMBL/GenBank/DDBJ whole genome shotgun (WGS) entry which is preliminary data.</text>
</comment>
<dbReference type="AlphaFoldDB" id="A0A4R0N321"/>
<feature type="transmembrane region" description="Helical" evidence="1">
    <location>
        <begin position="6"/>
        <end position="24"/>
    </location>
</feature>
<dbReference type="OrthoDB" id="2913980at2"/>
<name>A0A4R0N321_9SPHI</name>
<keyword evidence="1" id="KW-1133">Transmembrane helix</keyword>